<dbReference type="PANTHER" id="PTHR37984">
    <property type="entry name" value="PROTEIN CBG26694"/>
    <property type="match status" value="1"/>
</dbReference>
<reference evidence="3" key="1">
    <citation type="submission" date="2025-08" db="UniProtKB">
        <authorList>
            <consortium name="RefSeq"/>
        </authorList>
    </citation>
    <scope>IDENTIFICATION</scope>
</reference>
<feature type="domain" description="Integrase catalytic" evidence="1">
    <location>
        <begin position="12"/>
        <end position="170"/>
    </location>
</feature>
<protein>
    <submittedName>
        <fullName evidence="3">Uncharacterized protein LOC115227152</fullName>
    </submittedName>
</protein>
<sequence length="170" mass="19530">MLETKPPITPIISKNPRDRYLADLVDLRRYSERNSGYSWVFISSIKSQILVVIDSFSKFAMVEVATSKNSEEIVNLIGKIFYTNGPPLILHTDNGKEFKNSKMVKFCEDFGTKHVFGRPRAPWVQGQVERYNFSIHSIDLISRLKDGCLQQVRQKEHLGVTVCNSKKEYS</sequence>
<dbReference type="PANTHER" id="PTHR37984:SF5">
    <property type="entry name" value="PROTEIN NYNRIN-LIKE"/>
    <property type="match status" value="1"/>
</dbReference>
<dbReference type="SUPFAM" id="SSF53098">
    <property type="entry name" value="Ribonuclease H-like"/>
    <property type="match status" value="1"/>
</dbReference>
<accession>A0A6P7TP50</accession>
<dbReference type="InterPro" id="IPR036397">
    <property type="entry name" value="RNaseH_sf"/>
</dbReference>
<dbReference type="AlphaFoldDB" id="A0A6P7TP50"/>
<dbReference type="InterPro" id="IPR001584">
    <property type="entry name" value="Integrase_cat-core"/>
</dbReference>
<organism evidence="2 3">
    <name type="scientific">Octopus sinensis</name>
    <name type="common">East Asian common octopus</name>
    <dbReference type="NCBI Taxonomy" id="2607531"/>
    <lineage>
        <taxon>Eukaryota</taxon>
        <taxon>Metazoa</taxon>
        <taxon>Spiralia</taxon>
        <taxon>Lophotrochozoa</taxon>
        <taxon>Mollusca</taxon>
        <taxon>Cephalopoda</taxon>
        <taxon>Coleoidea</taxon>
        <taxon>Octopodiformes</taxon>
        <taxon>Octopoda</taxon>
        <taxon>Incirrata</taxon>
        <taxon>Octopodidae</taxon>
        <taxon>Octopus</taxon>
    </lineage>
</organism>
<dbReference type="GO" id="GO:0003676">
    <property type="term" value="F:nucleic acid binding"/>
    <property type="evidence" value="ECO:0007669"/>
    <property type="project" value="InterPro"/>
</dbReference>
<keyword evidence="2" id="KW-1185">Reference proteome</keyword>
<dbReference type="GO" id="GO:0015074">
    <property type="term" value="P:DNA integration"/>
    <property type="evidence" value="ECO:0007669"/>
    <property type="project" value="InterPro"/>
</dbReference>
<dbReference type="Gene3D" id="3.30.420.10">
    <property type="entry name" value="Ribonuclease H-like superfamily/Ribonuclease H"/>
    <property type="match status" value="1"/>
</dbReference>
<dbReference type="KEGG" id="osn:115227152"/>
<dbReference type="PROSITE" id="PS50994">
    <property type="entry name" value="INTEGRASE"/>
    <property type="match status" value="1"/>
</dbReference>
<gene>
    <name evidence="3" type="primary">LOC115227152</name>
</gene>
<dbReference type="Proteomes" id="UP000515154">
    <property type="component" value="Unplaced"/>
</dbReference>
<name>A0A6P7TP50_9MOLL</name>
<dbReference type="RefSeq" id="XP_029653924.1">
    <property type="nucleotide sequence ID" value="XM_029798064.1"/>
</dbReference>
<proteinExistence type="predicted"/>
<evidence type="ECO:0000313" key="2">
    <source>
        <dbReference type="Proteomes" id="UP000515154"/>
    </source>
</evidence>
<dbReference type="InterPro" id="IPR050951">
    <property type="entry name" value="Retrovirus_Pol_polyprotein"/>
</dbReference>
<dbReference type="Pfam" id="PF00665">
    <property type="entry name" value="rve"/>
    <property type="match status" value="1"/>
</dbReference>
<evidence type="ECO:0000313" key="3">
    <source>
        <dbReference type="RefSeq" id="XP_029653924.1"/>
    </source>
</evidence>
<dbReference type="InterPro" id="IPR012337">
    <property type="entry name" value="RNaseH-like_sf"/>
</dbReference>
<evidence type="ECO:0000259" key="1">
    <source>
        <dbReference type="PROSITE" id="PS50994"/>
    </source>
</evidence>